<feature type="region of interest" description="Disordered" evidence="1">
    <location>
        <begin position="163"/>
        <end position="184"/>
    </location>
</feature>
<organism evidence="2 3">
    <name type="scientific">Colletotrichum navitas</name>
    <dbReference type="NCBI Taxonomy" id="681940"/>
    <lineage>
        <taxon>Eukaryota</taxon>
        <taxon>Fungi</taxon>
        <taxon>Dikarya</taxon>
        <taxon>Ascomycota</taxon>
        <taxon>Pezizomycotina</taxon>
        <taxon>Sordariomycetes</taxon>
        <taxon>Hypocreomycetidae</taxon>
        <taxon>Glomerellales</taxon>
        <taxon>Glomerellaceae</taxon>
        <taxon>Colletotrichum</taxon>
        <taxon>Colletotrichum graminicola species complex</taxon>
    </lineage>
</organism>
<dbReference type="EMBL" id="JAHLJV010000054">
    <property type="protein sequence ID" value="KAK1580542.1"/>
    <property type="molecule type" value="Genomic_DNA"/>
</dbReference>
<gene>
    <name evidence="2" type="ORF">LY79DRAFT_581785</name>
</gene>
<comment type="caution">
    <text evidence="2">The sequence shown here is derived from an EMBL/GenBank/DDBJ whole genome shotgun (WGS) entry which is preliminary data.</text>
</comment>
<sequence length="184" mass="20592">MAGSMTRTDSARFLQRYVWGWWYRGQATLVNLDLEAESAEKESRRMSGRPKSSRTATHPPLPVRSVLNLEQGQPTWSEEALLALAITAWYEPAGFVWSFPERRIEKLQLPSAASGMAGVPIEKNRRPLCQFQRHDSPGQSPEIVASSPFPTWSSCCLHHRRRQDQDWGAGGGGGAVCSPDREQN</sequence>
<evidence type="ECO:0000313" key="3">
    <source>
        <dbReference type="Proteomes" id="UP001230504"/>
    </source>
</evidence>
<reference evidence="2" key="1">
    <citation type="submission" date="2021-06" db="EMBL/GenBank/DDBJ databases">
        <title>Comparative genomics, transcriptomics and evolutionary studies reveal genomic signatures of adaptation to plant cell wall in hemibiotrophic fungi.</title>
        <authorList>
            <consortium name="DOE Joint Genome Institute"/>
            <person name="Baroncelli R."/>
            <person name="Diaz J.F."/>
            <person name="Benocci T."/>
            <person name="Peng M."/>
            <person name="Battaglia E."/>
            <person name="Haridas S."/>
            <person name="Andreopoulos W."/>
            <person name="Labutti K."/>
            <person name="Pangilinan J."/>
            <person name="Floch G.L."/>
            <person name="Makela M.R."/>
            <person name="Henrissat B."/>
            <person name="Grigoriev I.V."/>
            <person name="Crouch J.A."/>
            <person name="De Vries R.P."/>
            <person name="Sukno S.A."/>
            <person name="Thon M.R."/>
        </authorList>
    </citation>
    <scope>NUCLEOTIDE SEQUENCE</scope>
    <source>
        <strain evidence="2">CBS 125086</strain>
    </source>
</reference>
<dbReference type="GeneID" id="85444449"/>
<evidence type="ECO:0000256" key="1">
    <source>
        <dbReference type="SAM" id="MobiDB-lite"/>
    </source>
</evidence>
<dbReference type="AlphaFoldDB" id="A0AAD8PUM1"/>
<proteinExistence type="predicted"/>
<accession>A0AAD8PUM1</accession>
<evidence type="ECO:0000313" key="2">
    <source>
        <dbReference type="EMBL" id="KAK1580542.1"/>
    </source>
</evidence>
<protein>
    <submittedName>
        <fullName evidence="2">Uncharacterized protein</fullName>
    </submittedName>
</protein>
<feature type="region of interest" description="Disordered" evidence="1">
    <location>
        <begin position="41"/>
        <end position="60"/>
    </location>
</feature>
<dbReference type="Proteomes" id="UP001230504">
    <property type="component" value="Unassembled WGS sequence"/>
</dbReference>
<name>A0AAD8PUM1_9PEZI</name>
<dbReference type="RefSeq" id="XP_060411579.1">
    <property type="nucleotide sequence ID" value="XM_060560209.1"/>
</dbReference>
<keyword evidence="3" id="KW-1185">Reference proteome</keyword>